<evidence type="ECO:0000256" key="6">
    <source>
        <dbReference type="HAMAP-Rule" id="MF_01518"/>
    </source>
</evidence>
<dbReference type="Gene3D" id="2.30.40.10">
    <property type="entry name" value="Urease, subunit C, domain 1"/>
    <property type="match status" value="1"/>
</dbReference>
<dbReference type="Gene3D" id="3.20.20.140">
    <property type="entry name" value="Metal-dependent hydrolases"/>
    <property type="match status" value="1"/>
</dbReference>
<dbReference type="SUPFAM" id="SSF51556">
    <property type="entry name" value="Metallo-dependent hydrolases"/>
    <property type="match status" value="1"/>
</dbReference>
<comment type="cofactor">
    <cofactor evidence="6">
        <name>Mn(2+)</name>
        <dbReference type="ChEBI" id="CHEBI:29035"/>
    </cofactor>
</comment>
<dbReference type="InterPro" id="IPR032466">
    <property type="entry name" value="Metal_Hydrolase"/>
</dbReference>
<dbReference type="Pfam" id="PF01979">
    <property type="entry name" value="Amidohydro_1"/>
    <property type="match status" value="1"/>
</dbReference>
<evidence type="ECO:0000256" key="1">
    <source>
        <dbReference type="ARBA" id="ARBA00006773"/>
    </source>
</evidence>
<gene>
    <name evidence="6 9" type="primary">ade</name>
    <name evidence="9" type="ORF">EKPJFOCH_3536</name>
</gene>
<sequence length="620" mass="65686">MMRAPRSAETRPRPTDTMNELIKPLNRFSVEPLARMTRRLADVAGGRAEPDLVITGARVLSTYSERILPDREIWIAGGRIAAVKPAGSHKGGAPRYDVAGGLIAPGLVDPHLHIESSMVTACAYAEAALINGTTTIVCDSHEIGNVLDVNGVAWMLEDARAAPLNIYLTVPSTVPATTPAIETAGGDLTPEKIAGLFDAWPEALGLGEKMDFVAVAEGDPRAHAIIAAALERGRPVSGHIYGRDFVAAYAASGVTDTHEAIDADIADDLLEAGVWIFLRGGPPTTPWHSLPKAIGTVTDYGAAWKRVCCCTDDRDAEDLLAFGLDWVVREAVRMGIPKPAAWSMGSLHPATRYALDGEIGGLGGGRRADLVLLDDDLLPQATWYGGELVVEGRKPTPRLEAALEKPYRYPKPAYATMHLPDPLPALVPTLPAGPCTVNAIRTTLPGIELVHERIALNPGADWAVTLADHGLCHVAVIERHGLGGNVAHGLLSAFGLKRGAVASSVGHDSHNVIVAGFDEADMRVALQAIAATEGGVCVVEDGRVVAMVPLPVAGLISDKRVGAVAEEVRALKVAWNRAGCTIPYMGFNLIPLSVIPQIRITDMGLVLVPEMRQVPLFEAA</sequence>
<proteinExistence type="inferred from homology"/>
<evidence type="ECO:0000256" key="2">
    <source>
        <dbReference type="ARBA" id="ARBA00012782"/>
    </source>
</evidence>
<dbReference type="InterPro" id="IPR006680">
    <property type="entry name" value="Amidohydro-rel"/>
</dbReference>
<organism evidence="9 10">
    <name type="scientific">Methylobacterium thuringiense</name>
    <dbReference type="NCBI Taxonomy" id="1003091"/>
    <lineage>
        <taxon>Bacteria</taxon>
        <taxon>Pseudomonadati</taxon>
        <taxon>Pseudomonadota</taxon>
        <taxon>Alphaproteobacteria</taxon>
        <taxon>Hyphomicrobiales</taxon>
        <taxon>Methylobacteriaceae</taxon>
        <taxon>Methylobacterium</taxon>
    </lineage>
</organism>
<dbReference type="PANTHER" id="PTHR11113">
    <property type="entry name" value="N-ACETYLGLUCOSAMINE-6-PHOSPHATE DEACETYLASE"/>
    <property type="match status" value="1"/>
</dbReference>
<dbReference type="InterPro" id="IPR011059">
    <property type="entry name" value="Metal-dep_hydrolase_composite"/>
</dbReference>
<dbReference type="PANTHER" id="PTHR11113:SF2">
    <property type="entry name" value="ADENINE DEAMINASE"/>
    <property type="match status" value="1"/>
</dbReference>
<feature type="domain" description="Amidohydrolase-related" evidence="7">
    <location>
        <begin position="103"/>
        <end position="383"/>
    </location>
</feature>
<dbReference type="InterPro" id="IPR026912">
    <property type="entry name" value="Adenine_deam_C"/>
</dbReference>
<reference evidence="9" key="1">
    <citation type="journal article" date="2021" name="Front. Microbiol.">
        <title>Comprehensive Comparative Genomics and Phenotyping of Methylobacterium Species.</title>
        <authorList>
            <person name="Alessa O."/>
            <person name="Ogura Y."/>
            <person name="Fujitani Y."/>
            <person name="Takami H."/>
            <person name="Hayashi T."/>
            <person name="Sahin N."/>
            <person name="Tani A."/>
        </authorList>
    </citation>
    <scope>NUCLEOTIDE SEQUENCE</scope>
    <source>
        <strain evidence="9">DSM 23674</strain>
    </source>
</reference>
<evidence type="ECO:0000259" key="8">
    <source>
        <dbReference type="Pfam" id="PF13382"/>
    </source>
</evidence>
<name>A0ABQ4TPU1_9HYPH</name>
<dbReference type="EMBL" id="BPRA01000016">
    <property type="protein sequence ID" value="GJE57026.1"/>
    <property type="molecule type" value="Genomic_DNA"/>
</dbReference>
<reference evidence="9" key="2">
    <citation type="submission" date="2021-08" db="EMBL/GenBank/DDBJ databases">
        <authorList>
            <person name="Tani A."/>
            <person name="Ola A."/>
            <person name="Ogura Y."/>
            <person name="Katsura K."/>
            <person name="Hayashi T."/>
        </authorList>
    </citation>
    <scope>NUCLEOTIDE SEQUENCE</scope>
    <source>
        <strain evidence="9">DSM 23674</strain>
    </source>
</reference>
<dbReference type="HAMAP" id="MF_01518">
    <property type="entry name" value="Adenine_deamin"/>
    <property type="match status" value="1"/>
</dbReference>
<accession>A0ABQ4TPU1</accession>
<comment type="similarity">
    <text evidence="1 6">Belongs to the metallo-dependent hydrolases superfamily. Adenine deaminase family.</text>
</comment>
<keyword evidence="3 6" id="KW-0378">Hydrolase</keyword>
<evidence type="ECO:0000313" key="9">
    <source>
        <dbReference type="EMBL" id="GJE57026.1"/>
    </source>
</evidence>
<comment type="caution">
    <text evidence="9">The sequence shown here is derived from an EMBL/GenBank/DDBJ whole genome shotgun (WGS) entry which is preliminary data.</text>
</comment>
<comment type="catalytic activity">
    <reaction evidence="5 6">
        <text>adenine + H2O + H(+) = hypoxanthine + NH4(+)</text>
        <dbReference type="Rhea" id="RHEA:23688"/>
        <dbReference type="ChEBI" id="CHEBI:15377"/>
        <dbReference type="ChEBI" id="CHEBI:15378"/>
        <dbReference type="ChEBI" id="CHEBI:16708"/>
        <dbReference type="ChEBI" id="CHEBI:17368"/>
        <dbReference type="ChEBI" id="CHEBI:28938"/>
        <dbReference type="EC" id="3.5.4.2"/>
    </reaction>
</comment>
<dbReference type="InterPro" id="IPR006679">
    <property type="entry name" value="Adenine_deam"/>
</dbReference>
<keyword evidence="10" id="KW-1185">Reference proteome</keyword>
<dbReference type="SUPFAM" id="SSF51338">
    <property type="entry name" value="Composite domain of metallo-dependent hydrolases"/>
    <property type="match status" value="1"/>
</dbReference>
<evidence type="ECO:0000259" key="7">
    <source>
        <dbReference type="Pfam" id="PF01979"/>
    </source>
</evidence>
<dbReference type="Proteomes" id="UP001055101">
    <property type="component" value="Unassembled WGS sequence"/>
</dbReference>
<evidence type="ECO:0000313" key="10">
    <source>
        <dbReference type="Proteomes" id="UP001055101"/>
    </source>
</evidence>
<feature type="domain" description="Adenine deaminase C-terminal" evidence="8">
    <location>
        <begin position="467"/>
        <end position="608"/>
    </location>
</feature>
<dbReference type="EC" id="3.5.4.2" evidence="2 6"/>
<evidence type="ECO:0000256" key="5">
    <source>
        <dbReference type="ARBA" id="ARBA00047720"/>
    </source>
</evidence>
<dbReference type="Pfam" id="PF13382">
    <property type="entry name" value="Adenine_deam_C"/>
    <property type="match status" value="1"/>
</dbReference>
<protein>
    <recommendedName>
        <fullName evidence="2 6">Adenine deaminase</fullName>
        <shortName evidence="6">Adenase</shortName>
        <shortName evidence="6">Adenine aminase</shortName>
        <ecNumber evidence="2 6">3.5.4.2</ecNumber>
    </recommendedName>
</protein>
<evidence type="ECO:0000256" key="3">
    <source>
        <dbReference type="ARBA" id="ARBA00022801"/>
    </source>
</evidence>
<evidence type="ECO:0000256" key="4">
    <source>
        <dbReference type="ARBA" id="ARBA00023211"/>
    </source>
</evidence>
<keyword evidence="4 6" id="KW-0464">Manganese</keyword>